<dbReference type="GO" id="GO:0000270">
    <property type="term" value="P:peptidoglycan metabolic process"/>
    <property type="evidence" value="ECO:0007669"/>
    <property type="project" value="InterPro"/>
</dbReference>
<keyword evidence="7" id="KW-1185">Reference proteome</keyword>
<comment type="similarity">
    <text evidence="2">Belongs to the virb1 family.</text>
</comment>
<feature type="chain" id="PRO_5035255874" evidence="4">
    <location>
        <begin position="22"/>
        <end position="652"/>
    </location>
</feature>
<sequence length="652" mass="71836">MLRILALVLGLKLLLASALWAEDAERLSKAMESMRKSLWEDALAEAGPADSIARDVIEWHRLRAGLGDAEDVLGFLNRRPDWPGLDWLRRKSEAAMTVLNTEQTLAFYADTRPQSPEGVLTYARALIANGQKGDGEAELVLAWRTMAMGSEIQRDYLSRHADLLAPHHEARLDRMLWDGHMVSARQMLRLVDDGHRALAEARIALREMEPGVDTLIARVPQDLASAPGLAHDRFVWRDRKGRDADAIDLLLERSASAALLGEPDQWARRRANLARQQMRAGDPALAYRIASRHYTVEGAAHADLEWLSGFIALRLLDDPATALRHFQSFDAAVETPISKGRAGYWLGRAYEALGDSDGAHAAYLMGAEHQTSFYGLLAAERIGRPFDPVLATPPQLPSWREAEFMDSSVLKAGLLLRDAGQPALAERFLTHLVESLDPVQAGQLGDMALELDEPHLAVMIGKRAAQQGMVLPAAYYPLHPLAKESLPMAQEMNLAIARRESEFDPTVISGAGARGLMQVMPATAVAVATEMGVLAAHDTARLTRDWQYNAKLGARYLAGLAGGFNGNVVMMSAGYNAGPGRPLQWMLDYGDPRKGEVDIIDWIEFVPFSETRNYIMRVTESLPIYRARLGKEALPIPFSRELVGSTLNAFAP</sequence>
<dbReference type="InterPro" id="IPR023346">
    <property type="entry name" value="Lysozyme-like_dom_sf"/>
</dbReference>
<dbReference type="InterPro" id="IPR008258">
    <property type="entry name" value="Transglycosylase_SLT_dom_1"/>
</dbReference>
<dbReference type="GO" id="GO:0004553">
    <property type="term" value="F:hydrolase activity, hydrolyzing O-glycosyl compounds"/>
    <property type="evidence" value="ECO:0007669"/>
    <property type="project" value="InterPro"/>
</dbReference>
<protein>
    <submittedName>
        <fullName evidence="6">Lytic transglycosylase domain-containing protein</fullName>
    </submittedName>
</protein>
<dbReference type="Proteomes" id="UP000619079">
    <property type="component" value="Unassembled WGS sequence"/>
</dbReference>
<proteinExistence type="inferred from homology"/>
<comment type="caution">
    <text evidence="6">The sequence shown here is derived from an EMBL/GenBank/DDBJ whole genome shotgun (WGS) entry which is preliminary data.</text>
</comment>
<dbReference type="AlphaFoldDB" id="A0A8J7J7W6"/>
<keyword evidence="3 4" id="KW-0732">Signal</keyword>
<feature type="domain" description="Transglycosylase SLT" evidence="5">
    <location>
        <begin position="490"/>
        <end position="589"/>
    </location>
</feature>
<dbReference type="GO" id="GO:0016020">
    <property type="term" value="C:membrane"/>
    <property type="evidence" value="ECO:0007669"/>
    <property type="project" value="InterPro"/>
</dbReference>
<evidence type="ECO:0000259" key="5">
    <source>
        <dbReference type="Pfam" id="PF01464"/>
    </source>
</evidence>
<accession>A0A8J7J7W6</accession>
<organism evidence="6 7">
    <name type="scientific">Sedimentitalea arenosa</name>
    <dbReference type="NCBI Taxonomy" id="2798803"/>
    <lineage>
        <taxon>Bacteria</taxon>
        <taxon>Pseudomonadati</taxon>
        <taxon>Pseudomonadota</taxon>
        <taxon>Alphaproteobacteria</taxon>
        <taxon>Rhodobacterales</taxon>
        <taxon>Paracoccaceae</taxon>
        <taxon>Sedimentitalea</taxon>
    </lineage>
</organism>
<dbReference type="SUPFAM" id="SSF53955">
    <property type="entry name" value="Lysozyme-like"/>
    <property type="match status" value="1"/>
</dbReference>
<dbReference type="Gene3D" id="1.10.530.10">
    <property type="match status" value="1"/>
</dbReference>
<dbReference type="CDD" id="cd13401">
    <property type="entry name" value="Slt70-like"/>
    <property type="match status" value="1"/>
</dbReference>
<dbReference type="GO" id="GO:0008933">
    <property type="term" value="F:peptidoglycan lytic transglycosylase activity"/>
    <property type="evidence" value="ECO:0007669"/>
    <property type="project" value="InterPro"/>
</dbReference>
<dbReference type="PROSITE" id="PS00922">
    <property type="entry name" value="TRANSGLYCOSYLASE"/>
    <property type="match status" value="1"/>
</dbReference>
<gene>
    <name evidence="6" type="ORF">JF290_12215</name>
</gene>
<evidence type="ECO:0000256" key="1">
    <source>
        <dbReference type="ARBA" id="ARBA00007734"/>
    </source>
</evidence>
<comment type="similarity">
    <text evidence="1">Belongs to the transglycosylase Slt family.</text>
</comment>
<dbReference type="InterPro" id="IPR008939">
    <property type="entry name" value="Lytic_TGlycosylase_superhlx_U"/>
</dbReference>
<dbReference type="SUPFAM" id="SSF48435">
    <property type="entry name" value="Bacterial muramidases"/>
    <property type="match status" value="1"/>
</dbReference>
<evidence type="ECO:0000256" key="3">
    <source>
        <dbReference type="ARBA" id="ARBA00022729"/>
    </source>
</evidence>
<evidence type="ECO:0000313" key="7">
    <source>
        <dbReference type="Proteomes" id="UP000619079"/>
    </source>
</evidence>
<dbReference type="Pfam" id="PF01464">
    <property type="entry name" value="SLT"/>
    <property type="match status" value="1"/>
</dbReference>
<feature type="signal peptide" evidence="4">
    <location>
        <begin position="1"/>
        <end position="21"/>
    </location>
</feature>
<dbReference type="Gene3D" id="1.25.20.10">
    <property type="entry name" value="Bacterial muramidases"/>
    <property type="match status" value="1"/>
</dbReference>
<dbReference type="GO" id="GO:0042597">
    <property type="term" value="C:periplasmic space"/>
    <property type="evidence" value="ECO:0007669"/>
    <property type="project" value="InterPro"/>
</dbReference>
<evidence type="ECO:0000313" key="6">
    <source>
        <dbReference type="EMBL" id="MBJ6372292.1"/>
    </source>
</evidence>
<name>A0A8J7J7W6_9RHOB</name>
<dbReference type="RefSeq" id="WP_199025175.1">
    <property type="nucleotide sequence ID" value="NZ_JAELVR010000008.1"/>
</dbReference>
<dbReference type="EMBL" id="JAELVR010000008">
    <property type="protein sequence ID" value="MBJ6372292.1"/>
    <property type="molecule type" value="Genomic_DNA"/>
</dbReference>
<dbReference type="InterPro" id="IPR000189">
    <property type="entry name" value="Transglyc_AS"/>
</dbReference>
<dbReference type="PANTHER" id="PTHR37423">
    <property type="entry name" value="SOLUBLE LYTIC MUREIN TRANSGLYCOSYLASE-RELATED"/>
    <property type="match status" value="1"/>
</dbReference>
<reference evidence="6" key="1">
    <citation type="submission" date="2020-12" db="EMBL/GenBank/DDBJ databases">
        <title>Sedimentitalea sp. nov., isolated from sand in Incheon.</title>
        <authorList>
            <person name="Kim W."/>
        </authorList>
    </citation>
    <scope>NUCLEOTIDE SEQUENCE</scope>
    <source>
        <strain evidence="6">CAU 1593</strain>
    </source>
</reference>
<dbReference type="PANTHER" id="PTHR37423:SF2">
    <property type="entry name" value="MEMBRANE-BOUND LYTIC MUREIN TRANSGLYCOSYLASE C"/>
    <property type="match status" value="1"/>
</dbReference>
<evidence type="ECO:0000256" key="2">
    <source>
        <dbReference type="ARBA" id="ARBA00009387"/>
    </source>
</evidence>
<evidence type="ECO:0000256" key="4">
    <source>
        <dbReference type="SAM" id="SignalP"/>
    </source>
</evidence>